<feature type="signal peptide" evidence="2">
    <location>
        <begin position="1"/>
        <end position="19"/>
    </location>
</feature>
<evidence type="ECO:0000256" key="2">
    <source>
        <dbReference type="SAM" id="SignalP"/>
    </source>
</evidence>
<gene>
    <name evidence="3" type="ORF">SAMN06265218_11336</name>
</gene>
<feature type="compositionally biased region" description="Gly residues" evidence="1">
    <location>
        <begin position="338"/>
        <end position="372"/>
    </location>
</feature>
<dbReference type="Proteomes" id="UP000317593">
    <property type="component" value="Unassembled WGS sequence"/>
</dbReference>
<accession>A0A521E3X7</accession>
<proteinExistence type="predicted"/>
<protein>
    <submittedName>
        <fullName evidence="3">Uncharacterized protein</fullName>
    </submittedName>
</protein>
<name>A0A521E3X7_9BACT</name>
<dbReference type="RefSeq" id="WP_142715241.1">
    <property type="nucleotide sequence ID" value="NZ_FXTH01000013.1"/>
</dbReference>
<reference evidence="3 4" key="1">
    <citation type="submission" date="2017-05" db="EMBL/GenBank/DDBJ databases">
        <authorList>
            <person name="Varghese N."/>
            <person name="Submissions S."/>
        </authorList>
    </citation>
    <scope>NUCLEOTIDE SEQUENCE [LARGE SCALE GENOMIC DNA]</scope>
    <source>
        <strain evidence="3 4">DSM 21194</strain>
    </source>
</reference>
<feature type="chain" id="PRO_5021940376" evidence="2">
    <location>
        <begin position="20"/>
        <end position="372"/>
    </location>
</feature>
<organism evidence="3 4">
    <name type="scientific">Fodinibius sediminis</name>
    <dbReference type="NCBI Taxonomy" id="1214077"/>
    <lineage>
        <taxon>Bacteria</taxon>
        <taxon>Pseudomonadati</taxon>
        <taxon>Balneolota</taxon>
        <taxon>Balneolia</taxon>
        <taxon>Balneolales</taxon>
        <taxon>Balneolaceae</taxon>
        <taxon>Fodinibius</taxon>
    </lineage>
</organism>
<evidence type="ECO:0000313" key="3">
    <source>
        <dbReference type="EMBL" id="SMO78637.1"/>
    </source>
</evidence>
<dbReference type="AlphaFoldDB" id="A0A521E3X7"/>
<sequence length="372" mass="39618">MKKHRIHLSVILISMLVFWSCEDQLTTSSEEAGLTIDPVEMAKPGDTGEQYGNNLSFPVIWSDGVQKTLRGTELTSQFGGEFFTADGFDWHVQNDPVNEWQAENVNAVTEGGFETPLVVSSIDWGDNLEARAWPFGAQVRVETVLFKTLSTPLSGYTMQIEDPTQSGLSEVWGTNGVIYPSSEATVYSGTAKLVIQQLLKDRDDPTLSTTWDPVNAKWTGDVGEPLFEGGVWDAVDGPGGYSAEINVQGKVIYGYNWVTRKTAAGPGDYRITFVLDSNSPVTYNTDFTSGTSIVPREEEEEVVVAEEPELGGGVAHVVADNNLTYIDVRLTLKNGNSKPGGGQGGGQGGGGGGGKPDNAGSGGGQGQGPGGR</sequence>
<dbReference type="EMBL" id="FXTH01000013">
    <property type="protein sequence ID" value="SMO78637.1"/>
    <property type="molecule type" value="Genomic_DNA"/>
</dbReference>
<feature type="region of interest" description="Disordered" evidence="1">
    <location>
        <begin position="333"/>
        <end position="372"/>
    </location>
</feature>
<keyword evidence="2" id="KW-0732">Signal</keyword>
<dbReference type="OrthoDB" id="1426398at2"/>
<evidence type="ECO:0000313" key="4">
    <source>
        <dbReference type="Proteomes" id="UP000317593"/>
    </source>
</evidence>
<keyword evidence="4" id="KW-1185">Reference proteome</keyword>
<evidence type="ECO:0000256" key="1">
    <source>
        <dbReference type="SAM" id="MobiDB-lite"/>
    </source>
</evidence>